<protein>
    <submittedName>
        <fullName evidence="1">Type IX secretion system membrane protein, PorP/SprF family</fullName>
    </submittedName>
</protein>
<dbReference type="AlphaFoldDB" id="A0A1I2J5H3"/>
<dbReference type="Proteomes" id="UP000199513">
    <property type="component" value="Unassembled WGS sequence"/>
</dbReference>
<sequence>MNKRKTFIIVYLLSLLLFFFPIEGHSQDANFTQFYASPTYMNPAFAGAVPQYRATVQYRNQYPSIPNSYETNIFSFDYNWDDYDSGLGAMILQDRLSSFSMTSTSLLLAYSYQVKITKKWVARLGLQGAYTTRTTDFSRLVFQDQINTGNPTRENLVGNFIHYPDFSTGFLVYNKTFWFGAGIHHLTRPFQSIVNTSERLAMRQTVQAGAKFSFSKDWDKDISLAPAILYQRQAPFDQLDLGVNFFYEPLIIGLWYRGIPIQKNVAGRINQDAIAGLAGFRYKNWIFTYSYDATISSLNRSGGAHEISLTLAPRYDKRNKRGSKHIDCPVFF</sequence>
<evidence type="ECO:0000313" key="1">
    <source>
        <dbReference type="EMBL" id="SFF49945.1"/>
    </source>
</evidence>
<dbReference type="InterPro" id="IPR019861">
    <property type="entry name" value="PorP/SprF_Bacteroidetes"/>
</dbReference>
<name>A0A1I2J5H3_9BACT</name>
<proteinExistence type="predicted"/>
<gene>
    <name evidence="1" type="ORF">SAMN04488541_104247</name>
</gene>
<reference evidence="1 2" key="1">
    <citation type="submission" date="2016-10" db="EMBL/GenBank/DDBJ databases">
        <authorList>
            <person name="de Groot N.N."/>
        </authorList>
    </citation>
    <scope>NUCLEOTIDE SEQUENCE [LARGE SCALE GENOMIC DNA]</scope>
    <source>
        <strain>GEY</strain>
        <strain evidence="2">DSM 9560</strain>
    </source>
</reference>
<organism evidence="1 2">
    <name type="scientific">Thermoflexibacter ruber</name>
    <dbReference type="NCBI Taxonomy" id="1003"/>
    <lineage>
        <taxon>Bacteria</taxon>
        <taxon>Pseudomonadati</taxon>
        <taxon>Bacteroidota</taxon>
        <taxon>Cytophagia</taxon>
        <taxon>Cytophagales</taxon>
        <taxon>Thermoflexibacteraceae</taxon>
        <taxon>Thermoflexibacter</taxon>
    </lineage>
</organism>
<accession>A0A1I2J5H3</accession>
<dbReference type="NCBIfam" id="TIGR03519">
    <property type="entry name" value="T9SS_PorP_fam"/>
    <property type="match status" value="1"/>
</dbReference>
<dbReference type="EMBL" id="FONY01000042">
    <property type="protein sequence ID" value="SFF49945.1"/>
    <property type="molecule type" value="Genomic_DNA"/>
</dbReference>
<dbReference type="RefSeq" id="WP_091548985.1">
    <property type="nucleotide sequence ID" value="NZ_FONY01000042.1"/>
</dbReference>
<keyword evidence="2" id="KW-1185">Reference proteome</keyword>
<evidence type="ECO:0000313" key="2">
    <source>
        <dbReference type="Proteomes" id="UP000199513"/>
    </source>
</evidence>
<dbReference type="OrthoDB" id="1186563at2"/>
<dbReference type="STRING" id="1003.SAMN04488541_104247"/>
<dbReference type="Pfam" id="PF11751">
    <property type="entry name" value="PorP_SprF"/>
    <property type="match status" value="1"/>
</dbReference>